<evidence type="ECO:0000313" key="2">
    <source>
        <dbReference type="EMBL" id="CAB4745672.1"/>
    </source>
</evidence>
<dbReference type="EMBL" id="CAEZYF010000032">
    <property type="protein sequence ID" value="CAB4745672.1"/>
    <property type="molecule type" value="Genomic_DNA"/>
</dbReference>
<gene>
    <name evidence="2" type="ORF">UFOPK2656_03212</name>
    <name evidence="3" type="ORF">UFOPK3099_01988</name>
    <name evidence="4" type="ORF">UFOPK3267_01604</name>
    <name evidence="5" type="ORF">UFOPK3651_03246</name>
    <name evidence="6" type="ORF">UFOPK3931_02128</name>
    <name evidence="1" type="ORF">UFOPK4189_03206</name>
</gene>
<dbReference type="EMBL" id="CAFBMT010000033">
    <property type="protein sequence ID" value="CAB4956900.1"/>
    <property type="molecule type" value="Genomic_DNA"/>
</dbReference>
<evidence type="ECO:0000313" key="3">
    <source>
        <dbReference type="EMBL" id="CAB4830020.1"/>
    </source>
</evidence>
<evidence type="ECO:0000313" key="1">
    <source>
        <dbReference type="EMBL" id="CAB4365461.1"/>
    </source>
</evidence>
<evidence type="ECO:0000313" key="6">
    <source>
        <dbReference type="EMBL" id="CAB5000873.1"/>
    </source>
</evidence>
<evidence type="ECO:0000313" key="5">
    <source>
        <dbReference type="EMBL" id="CAB4956900.1"/>
    </source>
</evidence>
<reference evidence="6" key="1">
    <citation type="submission" date="2020-05" db="EMBL/GenBank/DDBJ databases">
        <authorList>
            <person name="Chiriac C."/>
            <person name="Salcher M."/>
            <person name="Ghai R."/>
            <person name="Kavagutti S V."/>
        </authorList>
    </citation>
    <scope>NUCLEOTIDE SEQUENCE</scope>
</reference>
<sequence length="190" mass="19186">MSFSGQHRLSFDAGCSVKQRRVSGLAVLVFVTVSAGCSSDGSSSPTTTALAATPTAVATTNAPADTTAASAAASPNHAEVKVSGAESIDVSGAGGYCQYFLPATQEGLVYVVHADELGQSGWTLQVSGNSPTSVGVLLNTATASYANDASLGNGTINAQADLHHADFDLELVEMAHQDITVHVSGSIDCP</sequence>
<accession>A0A6J7PCF5</accession>
<dbReference type="EMBL" id="CAESGF010000032">
    <property type="protein sequence ID" value="CAB4365461.1"/>
    <property type="molecule type" value="Genomic_DNA"/>
</dbReference>
<dbReference type="EMBL" id="CAFBOL010000065">
    <property type="protein sequence ID" value="CAB5000873.1"/>
    <property type="molecule type" value="Genomic_DNA"/>
</dbReference>
<evidence type="ECO:0000313" key="4">
    <source>
        <dbReference type="EMBL" id="CAB4851578.1"/>
    </source>
</evidence>
<name>A0A6J7PCF5_9ZZZZ</name>
<dbReference type="EMBL" id="CAFBIY010000086">
    <property type="protein sequence ID" value="CAB4851578.1"/>
    <property type="molecule type" value="Genomic_DNA"/>
</dbReference>
<dbReference type="EMBL" id="CAFAAV010000172">
    <property type="protein sequence ID" value="CAB4830020.1"/>
    <property type="molecule type" value="Genomic_DNA"/>
</dbReference>
<dbReference type="AlphaFoldDB" id="A0A6J7PCF5"/>
<protein>
    <submittedName>
        <fullName evidence="6">Unannotated protein</fullName>
    </submittedName>
</protein>
<organism evidence="6">
    <name type="scientific">freshwater metagenome</name>
    <dbReference type="NCBI Taxonomy" id="449393"/>
    <lineage>
        <taxon>unclassified sequences</taxon>
        <taxon>metagenomes</taxon>
        <taxon>ecological metagenomes</taxon>
    </lineage>
</organism>
<proteinExistence type="predicted"/>